<sequence length="437" mass="50056">MGWRKSMRMDAHHPFDEMPPHKRPRHEQETPAESEVDRISDLPEGALHHLLSLMPAHDAVRTCVLGQRWRHLWRSAPAIRFTTFDRSIRSADRFNQFVDRLLLLRCHGAPLESCDFLLVETEVYSDVFLAANERTVSGWISRVLRLQVRVLRFCIGFDDLFWLPDTPLFSQHLTVLELNGVTTNERVLDFSGCPLLVDLKMEGCFANSDKMSSSSVKHLRMSSCMFYDNHRTRLSLPNIVSLELDYIPSRTPLLESMPSLVTAIVRLGCESCDRCEEGEPGGCDDHKWALCDPSRDIKWCPTFSKLKTLVLDEWFATDDLSALIWFLQHSPILEKLSLQLPVVVPKKSVRRYSPIEQSVASDYLELVEIKCQEIDEMVVAILEILNVLTLYVRVSTPNRDRAAMVKLPLGRVVVIQTPNPKLPIPISYEIKILNAIR</sequence>
<dbReference type="PANTHER" id="PTHR34223:SF22">
    <property type="entry name" value="OS11G0208300 PROTEIN"/>
    <property type="match status" value="1"/>
</dbReference>
<dbReference type="CDD" id="cd22160">
    <property type="entry name" value="F-box_AtFBL13-like"/>
    <property type="match status" value="1"/>
</dbReference>
<keyword evidence="3" id="KW-1185">Reference proteome</keyword>
<dbReference type="AlphaFoldDB" id="A0AAD8TTD2"/>
<evidence type="ECO:0000313" key="3">
    <source>
        <dbReference type="Proteomes" id="UP001231189"/>
    </source>
</evidence>
<evidence type="ECO:0000256" key="1">
    <source>
        <dbReference type="SAM" id="MobiDB-lite"/>
    </source>
</evidence>
<protein>
    <recommendedName>
        <fullName evidence="4">F-box domain-containing protein</fullName>
    </recommendedName>
</protein>
<evidence type="ECO:0008006" key="4">
    <source>
        <dbReference type="Google" id="ProtNLM"/>
    </source>
</evidence>
<reference evidence="2" key="1">
    <citation type="submission" date="2023-07" db="EMBL/GenBank/DDBJ databases">
        <title>A chromosome-level genome assembly of Lolium multiflorum.</title>
        <authorList>
            <person name="Chen Y."/>
            <person name="Copetti D."/>
            <person name="Kolliker R."/>
            <person name="Studer B."/>
        </authorList>
    </citation>
    <scope>NUCLEOTIDE SEQUENCE</scope>
    <source>
        <strain evidence="2">02402/16</strain>
        <tissue evidence="2">Leaf</tissue>
    </source>
</reference>
<dbReference type="SUPFAM" id="SSF81383">
    <property type="entry name" value="F-box domain"/>
    <property type="match status" value="1"/>
</dbReference>
<dbReference type="Gene3D" id="1.20.1280.50">
    <property type="match status" value="1"/>
</dbReference>
<accession>A0AAD8TTD2</accession>
<dbReference type="Proteomes" id="UP001231189">
    <property type="component" value="Unassembled WGS sequence"/>
</dbReference>
<feature type="region of interest" description="Disordered" evidence="1">
    <location>
        <begin position="1"/>
        <end position="34"/>
    </location>
</feature>
<dbReference type="Gene3D" id="3.80.10.10">
    <property type="entry name" value="Ribonuclease Inhibitor"/>
    <property type="match status" value="1"/>
</dbReference>
<dbReference type="PANTHER" id="PTHR34223">
    <property type="entry name" value="OS11G0201299 PROTEIN"/>
    <property type="match status" value="1"/>
</dbReference>
<proteinExistence type="predicted"/>
<dbReference type="EMBL" id="JAUUTY010000001">
    <property type="protein sequence ID" value="KAK1692587.1"/>
    <property type="molecule type" value="Genomic_DNA"/>
</dbReference>
<organism evidence="2 3">
    <name type="scientific">Lolium multiflorum</name>
    <name type="common">Italian ryegrass</name>
    <name type="synonym">Lolium perenne subsp. multiflorum</name>
    <dbReference type="NCBI Taxonomy" id="4521"/>
    <lineage>
        <taxon>Eukaryota</taxon>
        <taxon>Viridiplantae</taxon>
        <taxon>Streptophyta</taxon>
        <taxon>Embryophyta</taxon>
        <taxon>Tracheophyta</taxon>
        <taxon>Spermatophyta</taxon>
        <taxon>Magnoliopsida</taxon>
        <taxon>Liliopsida</taxon>
        <taxon>Poales</taxon>
        <taxon>Poaceae</taxon>
        <taxon>BOP clade</taxon>
        <taxon>Pooideae</taxon>
        <taxon>Poodae</taxon>
        <taxon>Poeae</taxon>
        <taxon>Poeae Chloroplast Group 2 (Poeae type)</taxon>
        <taxon>Loliodinae</taxon>
        <taxon>Loliinae</taxon>
        <taxon>Lolium</taxon>
    </lineage>
</organism>
<dbReference type="InterPro" id="IPR053197">
    <property type="entry name" value="F-box_SCFL_complex_component"/>
</dbReference>
<dbReference type="InterPro" id="IPR036047">
    <property type="entry name" value="F-box-like_dom_sf"/>
</dbReference>
<comment type="caution">
    <text evidence="2">The sequence shown here is derived from an EMBL/GenBank/DDBJ whole genome shotgun (WGS) entry which is preliminary data.</text>
</comment>
<dbReference type="SUPFAM" id="SSF52047">
    <property type="entry name" value="RNI-like"/>
    <property type="match status" value="1"/>
</dbReference>
<gene>
    <name evidence="2" type="ORF">QYE76_009284</name>
</gene>
<feature type="compositionally biased region" description="Basic and acidic residues" evidence="1">
    <location>
        <begin position="7"/>
        <end position="20"/>
    </location>
</feature>
<evidence type="ECO:0000313" key="2">
    <source>
        <dbReference type="EMBL" id="KAK1692587.1"/>
    </source>
</evidence>
<dbReference type="InterPro" id="IPR053781">
    <property type="entry name" value="F-box_AtFBL13-like"/>
</dbReference>
<name>A0AAD8TTD2_LOLMU</name>
<dbReference type="InterPro" id="IPR032675">
    <property type="entry name" value="LRR_dom_sf"/>
</dbReference>